<evidence type="ECO:0000313" key="1">
    <source>
        <dbReference type="EMBL" id="GBN50472.1"/>
    </source>
</evidence>
<comment type="caution">
    <text evidence="1">The sequence shown here is derived from an EMBL/GenBank/DDBJ whole genome shotgun (WGS) entry which is preliminary data.</text>
</comment>
<organism evidence="1 2">
    <name type="scientific">Araneus ventricosus</name>
    <name type="common">Orbweaver spider</name>
    <name type="synonym">Epeira ventricosa</name>
    <dbReference type="NCBI Taxonomy" id="182803"/>
    <lineage>
        <taxon>Eukaryota</taxon>
        <taxon>Metazoa</taxon>
        <taxon>Ecdysozoa</taxon>
        <taxon>Arthropoda</taxon>
        <taxon>Chelicerata</taxon>
        <taxon>Arachnida</taxon>
        <taxon>Araneae</taxon>
        <taxon>Araneomorphae</taxon>
        <taxon>Entelegynae</taxon>
        <taxon>Araneoidea</taxon>
        <taxon>Araneidae</taxon>
        <taxon>Araneus</taxon>
    </lineage>
</organism>
<dbReference type="AlphaFoldDB" id="A0A4Y2PH54"/>
<proteinExistence type="predicted"/>
<keyword evidence="2" id="KW-1185">Reference proteome</keyword>
<dbReference type="EMBL" id="BGPR01011273">
    <property type="protein sequence ID" value="GBN50472.1"/>
    <property type="molecule type" value="Genomic_DNA"/>
</dbReference>
<evidence type="ECO:0000313" key="2">
    <source>
        <dbReference type="Proteomes" id="UP000499080"/>
    </source>
</evidence>
<reference evidence="1 2" key="1">
    <citation type="journal article" date="2019" name="Sci. Rep.">
        <title>Orb-weaving spider Araneus ventricosus genome elucidates the spidroin gene catalogue.</title>
        <authorList>
            <person name="Kono N."/>
            <person name="Nakamura H."/>
            <person name="Ohtoshi R."/>
            <person name="Moran D.A.P."/>
            <person name="Shinohara A."/>
            <person name="Yoshida Y."/>
            <person name="Fujiwara M."/>
            <person name="Mori M."/>
            <person name="Tomita M."/>
            <person name="Arakawa K."/>
        </authorList>
    </citation>
    <scope>NUCLEOTIDE SEQUENCE [LARGE SCALE GENOMIC DNA]</scope>
</reference>
<gene>
    <name evidence="1" type="ORF">AVEN_104368_1</name>
</gene>
<dbReference type="Proteomes" id="UP000499080">
    <property type="component" value="Unassembled WGS sequence"/>
</dbReference>
<accession>A0A4Y2PH54</accession>
<protein>
    <submittedName>
        <fullName evidence="1">Uncharacterized protein</fullName>
    </submittedName>
</protein>
<sequence length="87" mass="10003">MTRAKPELVSPLQFSAPTLEVQPSIHDVRFNLYHDPIHGENQVESDFEYGTLMPQIPRNVGPGVELDFQRKTLRSDFISLLPGYHKR</sequence>
<name>A0A4Y2PH54_ARAVE</name>